<dbReference type="EMBL" id="JAVHJL010000004">
    <property type="protein sequence ID" value="KAK6504887.1"/>
    <property type="molecule type" value="Genomic_DNA"/>
</dbReference>
<accession>A0AAV9WFE0</accession>
<evidence type="ECO:0000259" key="1">
    <source>
        <dbReference type="PROSITE" id="PS50181"/>
    </source>
</evidence>
<dbReference type="AlphaFoldDB" id="A0AAV9WFE0"/>
<protein>
    <recommendedName>
        <fullName evidence="1">F-box domain-containing protein</fullName>
    </recommendedName>
</protein>
<dbReference type="Pfam" id="PF12937">
    <property type="entry name" value="F-box-like"/>
    <property type="match status" value="1"/>
</dbReference>
<sequence length="215" mass="24714">MSTGVTSLPVEIQLKIFSYLPWYSRYYCSRASRVWRDILLSHGQDAIFDGTSFDELAGVTSYTDSDNPEYPVFGIHGLFGKKITLKIDPDNNFTAFSFTVAGKVQWVANFERCYILNDLMFEKTDLVHDIRILEFDILTWNRGMARKRLGFTGEPRICDMTVRVFLEFVVSLVYAELQESVYKLEKSERTITLEHPMQALCFIGIVARVDGAYPD</sequence>
<name>A0AAV9WFE0_9PEZI</name>
<dbReference type="CDD" id="cd09917">
    <property type="entry name" value="F-box_SF"/>
    <property type="match status" value="1"/>
</dbReference>
<dbReference type="InterPro" id="IPR036047">
    <property type="entry name" value="F-box-like_dom_sf"/>
</dbReference>
<dbReference type="PROSITE" id="PS50181">
    <property type="entry name" value="FBOX"/>
    <property type="match status" value="1"/>
</dbReference>
<dbReference type="InterPro" id="IPR001810">
    <property type="entry name" value="F-box_dom"/>
</dbReference>
<evidence type="ECO:0000313" key="3">
    <source>
        <dbReference type="Proteomes" id="UP001370758"/>
    </source>
</evidence>
<organism evidence="2 3">
    <name type="scientific">Arthrobotrys musiformis</name>
    <dbReference type="NCBI Taxonomy" id="47236"/>
    <lineage>
        <taxon>Eukaryota</taxon>
        <taxon>Fungi</taxon>
        <taxon>Dikarya</taxon>
        <taxon>Ascomycota</taxon>
        <taxon>Pezizomycotina</taxon>
        <taxon>Orbiliomycetes</taxon>
        <taxon>Orbiliales</taxon>
        <taxon>Orbiliaceae</taxon>
        <taxon>Arthrobotrys</taxon>
    </lineage>
</organism>
<proteinExistence type="predicted"/>
<feature type="domain" description="F-box" evidence="1">
    <location>
        <begin position="2"/>
        <end position="51"/>
    </location>
</feature>
<comment type="caution">
    <text evidence="2">The sequence shown here is derived from an EMBL/GenBank/DDBJ whole genome shotgun (WGS) entry which is preliminary data.</text>
</comment>
<keyword evidence="3" id="KW-1185">Reference proteome</keyword>
<evidence type="ECO:0000313" key="2">
    <source>
        <dbReference type="EMBL" id="KAK6504887.1"/>
    </source>
</evidence>
<gene>
    <name evidence="2" type="ORF">TWF481_006822</name>
</gene>
<dbReference type="SUPFAM" id="SSF81383">
    <property type="entry name" value="F-box domain"/>
    <property type="match status" value="1"/>
</dbReference>
<reference evidence="2 3" key="1">
    <citation type="submission" date="2023-08" db="EMBL/GenBank/DDBJ databases">
        <authorList>
            <person name="Palmer J.M."/>
        </authorList>
    </citation>
    <scope>NUCLEOTIDE SEQUENCE [LARGE SCALE GENOMIC DNA]</scope>
    <source>
        <strain evidence="2 3">TWF481</strain>
    </source>
</reference>
<dbReference type="Proteomes" id="UP001370758">
    <property type="component" value="Unassembled WGS sequence"/>
</dbReference>
<dbReference type="Gene3D" id="1.20.1280.50">
    <property type="match status" value="1"/>
</dbReference>